<evidence type="ECO:0000313" key="10">
    <source>
        <dbReference type="Proteomes" id="UP001525379"/>
    </source>
</evidence>
<dbReference type="PANTHER" id="PTHR43163">
    <property type="entry name" value="DIPEPTIDE TRANSPORT SYSTEM PERMEASE PROTEIN DPPB-RELATED"/>
    <property type="match status" value="1"/>
</dbReference>
<comment type="similarity">
    <text evidence="7">Belongs to the binding-protein-dependent transport system permease family.</text>
</comment>
<keyword evidence="2 7" id="KW-0813">Transport</keyword>
<evidence type="ECO:0000256" key="7">
    <source>
        <dbReference type="RuleBase" id="RU363032"/>
    </source>
</evidence>
<dbReference type="InterPro" id="IPR035906">
    <property type="entry name" value="MetI-like_sf"/>
</dbReference>
<feature type="transmembrane region" description="Helical" evidence="7">
    <location>
        <begin position="492"/>
        <end position="517"/>
    </location>
</feature>
<protein>
    <submittedName>
        <fullName evidence="9">ABC transporter permease subunit</fullName>
    </submittedName>
</protein>
<gene>
    <name evidence="9" type="ORF">M3D15_04360</name>
</gene>
<dbReference type="PROSITE" id="PS50928">
    <property type="entry name" value="ABC_TM1"/>
    <property type="match status" value="1"/>
</dbReference>
<feature type="transmembrane region" description="Helical" evidence="7">
    <location>
        <begin position="445"/>
        <end position="466"/>
    </location>
</feature>
<comment type="caution">
    <text evidence="9">The sequence shown here is derived from an EMBL/GenBank/DDBJ whole genome shotgun (WGS) entry which is preliminary data.</text>
</comment>
<sequence length="525" mass="57024">MLRFIARRLIVSIFILLGALFIVYNLTAISKDPLADLMESTAPNKAELIQARIDLLDLDVPPPARFFMWLGGILGFFVPRFDDPNGLFGFLGNHLDMGVNIQNQAVQPILEYAVGQTLQLVGAATLIAIVLGITIGVTTALRQYSGYDYSVTFLAFLTYSLPIFFIAVLLKQYVAIGFNDFLEHPEIPIGTLVVIGVVTGFIFAAIVGGELKTRLITFGAFAVGTIGILLAMQYMDWFRNPGLGAVLIILISLIVGAIASALTVGLHHKRNLIMTLGYAVLGGALWLPVNYLLGNDAEWWLPVLIVLAFTLLGYVIGYFGGGIEKKAIAKNMAIVGFTVGVLIIVDRVMQVFNGYYEQTGGRPIATVGAQSPQLGDSASIWLQMLDGFTHLALPTVSIMLISLASYSRYSRASLLEVMNQDYIRTARAKGLAERTVVMRHALRNALIPVTTIVAADVGAIIGGAIVTEEIFAWKAMGNLFSHSLSTVDLNPLMGYILVTASITVLFNLIADILYSFLDPRIRLGE</sequence>
<evidence type="ECO:0000259" key="8">
    <source>
        <dbReference type="PROSITE" id="PS50928"/>
    </source>
</evidence>
<name>A0ABT2HW80_9MICO</name>
<evidence type="ECO:0000256" key="6">
    <source>
        <dbReference type="ARBA" id="ARBA00023136"/>
    </source>
</evidence>
<evidence type="ECO:0000256" key="1">
    <source>
        <dbReference type="ARBA" id="ARBA00004651"/>
    </source>
</evidence>
<dbReference type="EMBL" id="JALXSQ010000012">
    <property type="protein sequence ID" value="MCT2042567.1"/>
    <property type="molecule type" value="Genomic_DNA"/>
</dbReference>
<feature type="domain" description="ABC transmembrane type-1" evidence="8">
    <location>
        <begin position="114"/>
        <end position="514"/>
    </location>
</feature>
<evidence type="ECO:0000313" key="9">
    <source>
        <dbReference type="EMBL" id="MCT2042567.1"/>
    </source>
</evidence>
<keyword evidence="6 7" id="KW-0472">Membrane</keyword>
<feature type="transmembrane region" description="Helical" evidence="7">
    <location>
        <begin position="332"/>
        <end position="352"/>
    </location>
</feature>
<evidence type="ECO:0000256" key="5">
    <source>
        <dbReference type="ARBA" id="ARBA00022989"/>
    </source>
</evidence>
<keyword evidence="5 7" id="KW-1133">Transmembrane helix</keyword>
<dbReference type="RefSeq" id="WP_206394553.1">
    <property type="nucleotide sequence ID" value="NZ_JAFDPW010000001.1"/>
</dbReference>
<feature type="transmembrane region" description="Helical" evidence="7">
    <location>
        <begin position="9"/>
        <end position="29"/>
    </location>
</feature>
<proteinExistence type="inferred from homology"/>
<accession>A0ABT2HW80</accession>
<comment type="subcellular location">
    <subcellularLocation>
        <location evidence="1 7">Cell membrane</location>
        <topology evidence="1 7">Multi-pass membrane protein</topology>
    </subcellularLocation>
</comment>
<feature type="transmembrane region" description="Helical" evidence="7">
    <location>
        <begin position="241"/>
        <end position="265"/>
    </location>
</feature>
<organism evidence="9 10">
    <name type="scientific">Pseudoclavibacter albus</name>
    <dbReference type="NCBI Taxonomy" id="272241"/>
    <lineage>
        <taxon>Bacteria</taxon>
        <taxon>Bacillati</taxon>
        <taxon>Actinomycetota</taxon>
        <taxon>Actinomycetes</taxon>
        <taxon>Micrococcales</taxon>
        <taxon>Microbacteriaceae</taxon>
        <taxon>Pseudoclavibacter</taxon>
    </lineage>
</organism>
<evidence type="ECO:0000256" key="3">
    <source>
        <dbReference type="ARBA" id="ARBA00022475"/>
    </source>
</evidence>
<feature type="transmembrane region" description="Helical" evidence="7">
    <location>
        <begin position="215"/>
        <end position="235"/>
    </location>
</feature>
<evidence type="ECO:0000256" key="4">
    <source>
        <dbReference type="ARBA" id="ARBA00022692"/>
    </source>
</evidence>
<dbReference type="Pfam" id="PF00528">
    <property type="entry name" value="BPD_transp_1"/>
    <property type="match status" value="1"/>
</dbReference>
<feature type="transmembrane region" description="Helical" evidence="7">
    <location>
        <begin position="120"/>
        <end position="141"/>
    </location>
</feature>
<feature type="transmembrane region" description="Helical" evidence="7">
    <location>
        <begin position="187"/>
        <end position="208"/>
    </location>
</feature>
<reference evidence="9 10" key="1">
    <citation type="submission" date="2022-04" db="EMBL/GenBank/DDBJ databases">
        <title>Human microbiome associated bacterial genomes.</title>
        <authorList>
            <person name="Sandstrom S."/>
            <person name="Salamzade R."/>
            <person name="Kalan L.R."/>
        </authorList>
    </citation>
    <scope>NUCLEOTIDE SEQUENCE [LARGE SCALE GENOMIC DNA]</scope>
    <source>
        <strain evidence="10">p3-SID1799</strain>
    </source>
</reference>
<keyword evidence="4 7" id="KW-0812">Transmembrane</keyword>
<keyword evidence="10" id="KW-1185">Reference proteome</keyword>
<feature type="transmembrane region" description="Helical" evidence="7">
    <location>
        <begin position="299"/>
        <end position="320"/>
    </location>
</feature>
<dbReference type="InterPro" id="IPR000515">
    <property type="entry name" value="MetI-like"/>
</dbReference>
<dbReference type="CDD" id="cd06261">
    <property type="entry name" value="TM_PBP2"/>
    <property type="match status" value="1"/>
</dbReference>
<dbReference type="Proteomes" id="UP001525379">
    <property type="component" value="Unassembled WGS sequence"/>
</dbReference>
<dbReference type="Gene3D" id="1.10.3720.10">
    <property type="entry name" value="MetI-like"/>
    <property type="match status" value="1"/>
</dbReference>
<feature type="transmembrane region" description="Helical" evidence="7">
    <location>
        <begin position="272"/>
        <end position="293"/>
    </location>
</feature>
<keyword evidence="3" id="KW-1003">Cell membrane</keyword>
<feature type="transmembrane region" description="Helical" evidence="7">
    <location>
        <begin position="153"/>
        <end position="175"/>
    </location>
</feature>
<evidence type="ECO:0000256" key="2">
    <source>
        <dbReference type="ARBA" id="ARBA00022448"/>
    </source>
</evidence>
<dbReference type="PANTHER" id="PTHR43163:SF6">
    <property type="entry name" value="DIPEPTIDE TRANSPORT SYSTEM PERMEASE PROTEIN DPPB-RELATED"/>
    <property type="match status" value="1"/>
</dbReference>
<feature type="transmembrane region" description="Helical" evidence="7">
    <location>
        <begin position="387"/>
        <end position="406"/>
    </location>
</feature>